<dbReference type="STRING" id="62062.ENSHHUP00000030957"/>
<proteinExistence type="predicted"/>
<sequence length="128" mass="13910">RFYCTQVSGGSFASTEHAAPPKKPPRPGAPSHLGSLASLDPVDSYNEGVKPWRVREHCECLQPQEISPPPTANLDRSNDKVYENVTGLVKAVIEMSSKIQPAPPEEYVPMVKDVGLALRTLLATVDET</sequence>
<reference evidence="4" key="1">
    <citation type="submission" date="2018-06" db="EMBL/GenBank/DDBJ databases">
        <title>Genome assembly of Danube salmon.</title>
        <authorList>
            <person name="Macqueen D.J."/>
            <person name="Gundappa M.K."/>
        </authorList>
    </citation>
    <scope>NUCLEOTIDE SEQUENCE [LARGE SCALE GENOMIC DNA]</scope>
</reference>
<dbReference type="Gene3D" id="1.20.120.330">
    <property type="entry name" value="Nucleotidyltransferases domain 2"/>
    <property type="match status" value="1"/>
</dbReference>
<dbReference type="AlphaFoldDB" id="A0A4W5LY44"/>
<reference evidence="3" key="3">
    <citation type="submission" date="2025-09" db="UniProtKB">
        <authorList>
            <consortium name="Ensembl"/>
        </authorList>
    </citation>
    <scope>IDENTIFICATION</scope>
</reference>
<reference evidence="3" key="2">
    <citation type="submission" date="2025-08" db="UniProtKB">
        <authorList>
            <consortium name="Ensembl"/>
        </authorList>
    </citation>
    <scope>IDENTIFICATION</scope>
</reference>
<dbReference type="InterPro" id="IPR005189">
    <property type="entry name" value="Focal_adhesion_kin_target_dom"/>
</dbReference>
<protein>
    <recommendedName>
        <fullName evidence="2">Focal AT domain-containing protein</fullName>
    </recommendedName>
</protein>
<dbReference type="GO" id="GO:0007172">
    <property type="term" value="P:signal complex assembly"/>
    <property type="evidence" value="ECO:0007669"/>
    <property type="project" value="InterPro"/>
</dbReference>
<accession>A0A4W5LY44</accession>
<feature type="domain" description="Focal AT" evidence="2">
    <location>
        <begin position="71"/>
        <end position="127"/>
    </location>
</feature>
<dbReference type="InterPro" id="IPR036137">
    <property type="entry name" value="Focal_adhe_kin_target_dom_sf"/>
</dbReference>
<dbReference type="Pfam" id="PF03623">
    <property type="entry name" value="Focal_AT"/>
    <property type="match status" value="1"/>
</dbReference>
<dbReference type="Ensembl" id="ENSHHUT00000032242.1">
    <property type="protein sequence ID" value="ENSHHUP00000030957.1"/>
    <property type="gene ID" value="ENSHHUG00000019698.1"/>
</dbReference>
<feature type="compositionally biased region" description="Polar residues" evidence="1">
    <location>
        <begin position="1"/>
        <end position="14"/>
    </location>
</feature>
<organism evidence="3 4">
    <name type="scientific">Hucho hucho</name>
    <name type="common">huchen</name>
    <dbReference type="NCBI Taxonomy" id="62062"/>
    <lineage>
        <taxon>Eukaryota</taxon>
        <taxon>Metazoa</taxon>
        <taxon>Chordata</taxon>
        <taxon>Craniata</taxon>
        <taxon>Vertebrata</taxon>
        <taxon>Euteleostomi</taxon>
        <taxon>Actinopterygii</taxon>
        <taxon>Neopterygii</taxon>
        <taxon>Teleostei</taxon>
        <taxon>Protacanthopterygii</taxon>
        <taxon>Salmoniformes</taxon>
        <taxon>Salmonidae</taxon>
        <taxon>Salmoninae</taxon>
        <taxon>Hucho</taxon>
    </lineage>
</organism>
<evidence type="ECO:0000259" key="2">
    <source>
        <dbReference type="Pfam" id="PF03623"/>
    </source>
</evidence>
<dbReference type="GO" id="GO:0004713">
    <property type="term" value="F:protein tyrosine kinase activity"/>
    <property type="evidence" value="ECO:0007669"/>
    <property type="project" value="InterPro"/>
</dbReference>
<dbReference type="Proteomes" id="UP000314982">
    <property type="component" value="Unassembled WGS sequence"/>
</dbReference>
<name>A0A4W5LY44_9TELE</name>
<dbReference type="Gene3D" id="1.20.5.540">
    <property type="entry name" value="Single helix bin"/>
    <property type="match status" value="1"/>
</dbReference>
<dbReference type="GO" id="GO:0005925">
    <property type="term" value="C:focal adhesion"/>
    <property type="evidence" value="ECO:0007669"/>
    <property type="project" value="InterPro"/>
</dbReference>
<evidence type="ECO:0000313" key="3">
    <source>
        <dbReference type="Ensembl" id="ENSHHUP00000030957.1"/>
    </source>
</evidence>
<dbReference type="SUPFAM" id="SSF68993">
    <property type="entry name" value="FAT domain of focal adhesion kinase"/>
    <property type="match status" value="1"/>
</dbReference>
<keyword evidence="4" id="KW-1185">Reference proteome</keyword>
<evidence type="ECO:0000313" key="4">
    <source>
        <dbReference type="Proteomes" id="UP000314982"/>
    </source>
</evidence>
<evidence type="ECO:0000256" key="1">
    <source>
        <dbReference type="SAM" id="MobiDB-lite"/>
    </source>
</evidence>
<dbReference type="FunFam" id="1.20.5.540:FF:000001">
    <property type="entry name" value="focal adhesion kinase 1 isoform X1"/>
    <property type="match status" value="1"/>
</dbReference>
<feature type="region of interest" description="Disordered" evidence="1">
    <location>
        <begin position="1"/>
        <end position="42"/>
    </location>
</feature>
<dbReference type="GeneTree" id="ENSGT00940000155113"/>